<sequence length="155" mass="16513">MLTAQGIHRPLLHTVPRSLQGFHASLRTMLGFLQLLRGPRTLVSTKSGSLRLLCGPTRCSTRSQASWPRAKLRAAPRGEAGFKGTRGASDRTVCGGAVDGSPFSPRTDHTPWPHPVTAPGVYKFEVGGVWGGLGIGCLQGRIGKEGHWPVVDGPE</sequence>
<gene>
    <name evidence="1" type="ORF">NDU88_000763</name>
</gene>
<keyword evidence="2" id="KW-1185">Reference proteome</keyword>
<comment type="caution">
    <text evidence="1">The sequence shown here is derived from an EMBL/GenBank/DDBJ whole genome shotgun (WGS) entry which is preliminary data.</text>
</comment>
<proteinExistence type="predicted"/>
<reference evidence="1" key="1">
    <citation type="journal article" date="2022" name="bioRxiv">
        <title>Sequencing and chromosome-scale assembly of the giantPleurodeles waltlgenome.</title>
        <authorList>
            <person name="Brown T."/>
            <person name="Elewa A."/>
            <person name="Iarovenko S."/>
            <person name="Subramanian E."/>
            <person name="Araus A.J."/>
            <person name="Petzold A."/>
            <person name="Susuki M."/>
            <person name="Suzuki K.-i.T."/>
            <person name="Hayashi T."/>
            <person name="Toyoda A."/>
            <person name="Oliveira C."/>
            <person name="Osipova E."/>
            <person name="Leigh N.D."/>
            <person name="Simon A."/>
            <person name="Yun M.H."/>
        </authorList>
    </citation>
    <scope>NUCLEOTIDE SEQUENCE</scope>
    <source>
        <strain evidence="1">20211129_DDA</strain>
        <tissue evidence="1">Liver</tissue>
    </source>
</reference>
<evidence type="ECO:0000313" key="1">
    <source>
        <dbReference type="EMBL" id="KAJ1196900.1"/>
    </source>
</evidence>
<dbReference type="AlphaFoldDB" id="A0AAV7V7T6"/>
<dbReference type="Proteomes" id="UP001066276">
    <property type="component" value="Chromosome 2_1"/>
</dbReference>
<organism evidence="1 2">
    <name type="scientific">Pleurodeles waltl</name>
    <name type="common">Iberian ribbed newt</name>
    <dbReference type="NCBI Taxonomy" id="8319"/>
    <lineage>
        <taxon>Eukaryota</taxon>
        <taxon>Metazoa</taxon>
        <taxon>Chordata</taxon>
        <taxon>Craniata</taxon>
        <taxon>Vertebrata</taxon>
        <taxon>Euteleostomi</taxon>
        <taxon>Amphibia</taxon>
        <taxon>Batrachia</taxon>
        <taxon>Caudata</taxon>
        <taxon>Salamandroidea</taxon>
        <taxon>Salamandridae</taxon>
        <taxon>Pleurodelinae</taxon>
        <taxon>Pleurodeles</taxon>
    </lineage>
</organism>
<evidence type="ECO:0000313" key="2">
    <source>
        <dbReference type="Proteomes" id="UP001066276"/>
    </source>
</evidence>
<name>A0AAV7V7T6_PLEWA</name>
<protein>
    <submittedName>
        <fullName evidence="1">Uncharacterized protein</fullName>
    </submittedName>
</protein>
<accession>A0AAV7V7T6</accession>
<dbReference type="EMBL" id="JANPWB010000003">
    <property type="protein sequence ID" value="KAJ1196900.1"/>
    <property type="molecule type" value="Genomic_DNA"/>
</dbReference>